<feature type="compositionally biased region" description="Polar residues" evidence="7">
    <location>
        <begin position="70"/>
        <end position="79"/>
    </location>
</feature>
<evidence type="ECO:0000256" key="5">
    <source>
        <dbReference type="ARBA" id="ARBA00023136"/>
    </source>
</evidence>
<dbReference type="SUPFAM" id="SSF89392">
    <property type="entry name" value="Prokaryotic lipoproteins and lipoprotein localization factors"/>
    <property type="match status" value="1"/>
</dbReference>
<gene>
    <name evidence="8" type="ORF">MNBD_GAMMA12-799</name>
</gene>
<accession>A0A3B0YZC0</accession>
<comment type="subunit">
    <text evidence="2">Monomer.</text>
</comment>
<sequence>MLLNNTQTLLKKIILLMAIVVTLQACDLKYLGGKRPTEQEGTVPSDSVDINTQQSAGSEKETKNNENSEPATSEKSNTPKVLDSKIKVTDRIAKLRLVSTWNIRGRVSIVTGNDGWGGSIRWKQVDANYDIRIVGPLGQGGIWLQGSPGFVELRSSKNKKPITATDAEALLYRQMGWKIPVSGMRYWVLGLYGPGKIESIKYNKEGLPSEFVQSGWTIRWSRYRKAEGMQFPAKIYLNNDRFRVKMIVKQWKLES</sequence>
<keyword evidence="5" id="KW-0472">Membrane</keyword>
<evidence type="ECO:0000256" key="2">
    <source>
        <dbReference type="ARBA" id="ARBA00011245"/>
    </source>
</evidence>
<evidence type="ECO:0000256" key="7">
    <source>
        <dbReference type="SAM" id="MobiDB-lite"/>
    </source>
</evidence>
<keyword evidence="6" id="KW-0143">Chaperone</keyword>
<dbReference type="GO" id="GO:0015031">
    <property type="term" value="P:protein transport"/>
    <property type="evidence" value="ECO:0007669"/>
    <property type="project" value="UniProtKB-KW"/>
</dbReference>
<dbReference type="InterPro" id="IPR004565">
    <property type="entry name" value="OM_lipoprot_LolB"/>
</dbReference>
<dbReference type="NCBIfam" id="TIGR00548">
    <property type="entry name" value="lolB"/>
    <property type="match status" value="1"/>
</dbReference>
<name>A0A3B0YZC0_9ZZZZ</name>
<evidence type="ECO:0000256" key="6">
    <source>
        <dbReference type="ARBA" id="ARBA00023186"/>
    </source>
</evidence>
<evidence type="ECO:0000256" key="3">
    <source>
        <dbReference type="ARBA" id="ARBA00022448"/>
    </source>
</evidence>
<dbReference type="GO" id="GO:0009279">
    <property type="term" value="C:cell outer membrane"/>
    <property type="evidence" value="ECO:0007669"/>
    <property type="project" value="UniProtKB-SubCell"/>
</dbReference>
<reference evidence="8" key="1">
    <citation type="submission" date="2018-06" db="EMBL/GenBank/DDBJ databases">
        <authorList>
            <person name="Zhirakovskaya E."/>
        </authorList>
    </citation>
    <scope>NUCLEOTIDE SEQUENCE</scope>
</reference>
<keyword evidence="4" id="KW-0653">Protein transport</keyword>
<comment type="subcellular location">
    <subcellularLocation>
        <location evidence="1">Cell outer membrane</location>
    </subcellularLocation>
</comment>
<organism evidence="8">
    <name type="scientific">hydrothermal vent metagenome</name>
    <dbReference type="NCBI Taxonomy" id="652676"/>
    <lineage>
        <taxon>unclassified sequences</taxon>
        <taxon>metagenomes</taxon>
        <taxon>ecological metagenomes</taxon>
    </lineage>
</organism>
<keyword evidence="3" id="KW-0813">Transport</keyword>
<evidence type="ECO:0000256" key="4">
    <source>
        <dbReference type="ARBA" id="ARBA00022927"/>
    </source>
</evidence>
<evidence type="ECO:0000256" key="1">
    <source>
        <dbReference type="ARBA" id="ARBA00004442"/>
    </source>
</evidence>
<feature type="region of interest" description="Disordered" evidence="7">
    <location>
        <begin position="34"/>
        <end position="81"/>
    </location>
</feature>
<dbReference type="Gene3D" id="2.50.20.10">
    <property type="entry name" value="Lipoprotein localisation LolA/LolB/LppX"/>
    <property type="match status" value="1"/>
</dbReference>
<dbReference type="AlphaFoldDB" id="A0A3B0YZC0"/>
<dbReference type="CDD" id="cd16326">
    <property type="entry name" value="LolB"/>
    <property type="match status" value="1"/>
</dbReference>
<dbReference type="Pfam" id="PF03550">
    <property type="entry name" value="LolB"/>
    <property type="match status" value="1"/>
</dbReference>
<dbReference type="EMBL" id="UOFL01000234">
    <property type="protein sequence ID" value="VAW82060.1"/>
    <property type="molecule type" value="Genomic_DNA"/>
</dbReference>
<evidence type="ECO:0008006" key="9">
    <source>
        <dbReference type="Google" id="ProtNLM"/>
    </source>
</evidence>
<protein>
    <recommendedName>
        <fullName evidence="9">Outer-membrane lipoprotein LolB</fullName>
    </recommendedName>
</protein>
<feature type="compositionally biased region" description="Polar residues" evidence="7">
    <location>
        <begin position="39"/>
        <end position="57"/>
    </location>
</feature>
<dbReference type="InterPro" id="IPR029046">
    <property type="entry name" value="LolA/LolB/LppX"/>
</dbReference>
<evidence type="ECO:0000313" key="8">
    <source>
        <dbReference type="EMBL" id="VAW82060.1"/>
    </source>
</evidence>
<proteinExistence type="predicted"/>